<dbReference type="InterPro" id="IPR027787">
    <property type="entry name" value="Alpha/beta-hydrolase_catalytic"/>
</dbReference>
<dbReference type="Pfam" id="PF15420">
    <property type="entry name" value="Abhydrolase_9_N"/>
    <property type="match status" value="1"/>
</dbReference>
<feature type="transmembrane region" description="Helical" evidence="1">
    <location>
        <begin position="40"/>
        <end position="63"/>
    </location>
</feature>
<gene>
    <name evidence="4" type="ORF">IW245_004684</name>
</gene>
<evidence type="ECO:0000313" key="4">
    <source>
        <dbReference type="EMBL" id="MBG6138490.1"/>
    </source>
</evidence>
<keyword evidence="1" id="KW-0812">Transmembrane</keyword>
<keyword evidence="1" id="KW-1133">Transmembrane helix</keyword>
<name>A0A8J7GJ54_9ACTN</name>
<evidence type="ECO:0000313" key="5">
    <source>
        <dbReference type="Proteomes" id="UP000622552"/>
    </source>
</evidence>
<sequence length="533" mass="56791">MDPRPWIIRRLRLDFAGLTVAAACAVLSLTPSLLPRTWLFQGIVTGVVAAIGYAFGVLASWLVRQTASPKPGATLKRHAWWELCTGGALVLGAAVVGHARIRYPVAGGSEDPWARVALVPVGIVVFLGLIHCGRSVVWLTGVVERLLRRVLPAGVAAALAVLTVVPSTVLVLRDGVAGTALSVADASFRSLDRAVTGSPPDPGSLIGWDTLGGKGREFVANTPTAARIEQVTGRTAIKPIRVYAGLDSAPTARDRAALAVRELDRTGAFGRAVLCVATTTGTGWIDERAAGALEYLHGGDTAEVAIQYSYLPSWLSFLVDGRRAQEAGRELFAAVRARWAQLPPEHRPKLVVFGESLGSYGGESAFLGPDDVRRHTDGVLWVGPPHANALAGQYRAGRDPGSTAAAPVVDGGREVRFADGPDDLRGDLSGWAFPRVLYLQHATDPVVWWDPALLTEEPDWLAEHPGRGVPDGLRWYPVVTFWQLTVDLLQAQSVPDGYGHRYGPSMVHAWAAIAPPAGWTPADVDRLAATPIS</sequence>
<proteinExistence type="predicted"/>
<dbReference type="Pfam" id="PF10081">
    <property type="entry name" value="Abhydrolase_9"/>
    <property type="match status" value="1"/>
</dbReference>
<feature type="transmembrane region" description="Helical" evidence="1">
    <location>
        <begin position="113"/>
        <end position="130"/>
    </location>
</feature>
<dbReference type="RefSeq" id="WP_197005241.1">
    <property type="nucleotide sequence ID" value="NZ_BONS01000025.1"/>
</dbReference>
<organism evidence="4 5">
    <name type="scientific">Longispora fulva</name>
    <dbReference type="NCBI Taxonomy" id="619741"/>
    <lineage>
        <taxon>Bacteria</taxon>
        <taxon>Bacillati</taxon>
        <taxon>Actinomycetota</taxon>
        <taxon>Actinomycetes</taxon>
        <taxon>Micromonosporales</taxon>
        <taxon>Micromonosporaceae</taxon>
        <taxon>Longispora</taxon>
    </lineage>
</organism>
<dbReference type="AlphaFoldDB" id="A0A8J7GJ54"/>
<dbReference type="InterPro" id="IPR027788">
    <property type="entry name" value="Alpha/beta-hydrolase_N_dom"/>
</dbReference>
<dbReference type="Proteomes" id="UP000622552">
    <property type="component" value="Unassembled WGS sequence"/>
</dbReference>
<evidence type="ECO:0000259" key="3">
    <source>
        <dbReference type="Pfam" id="PF15420"/>
    </source>
</evidence>
<reference evidence="4" key="1">
    <citation type="submission" date="2020-11" db="EMBL/GenBank/DDBJ databases">
        <title>Sequencing the genomes of 1000 actinobacteria strains.</title>
        <authorList>
            <person name="Klenk H.-P."/>
        </authorList>
    </citation>
    <scope>NUCLEOTIDE SEQUENCE</scope>
    <source>
        <strain evidence="4">DSM 45356</strain>
    </source>
</reference>
<protein>
    <submittedName>
        <fullName evidence="4">Putative membrane protein</fullName>
    </submittedName>
</protein>
<keyword evidence="5" id="KW-1185">Reference proteome</keyword>
<evidence type="ECO:0000259" key="2">
    <source>
        <dbReference type="Pfam" id="PF10081"/>
    </source>
</evidence>
<dbReference type="EMBL" id="JADOUF010000001">
    <property type="protein sequence ID" value="MBG6138490.1"/>
    <property type="molecule type" value="Genomic_DNA"/>
</dbReference>
<feature type="domain" description="Alpha/beta-hydrolase N-terminal" evidence="3">
    <location>
        <begin position="29"/>
        <end position="223"/>
    </location>
</feature>
<comment type="caution">
    <text evidence="4">The sequence shown here is derived from an EMBL/GenBank/DDBJ whole genome shotgun (WGS) entry which is preliminary data.</text>
</comment>
<feature type="domain" description="Alpha/beta-hydrolase catalytic" evidence="2">
    <location>
        <begin position="240"/>
        <end position="527"/>
    </location>
</feature>
<accession>A0A8J7GJ54</accession>
<feature type="transmembrane region" description="Helical" evidence="1">
    <location>
        <begin position="150"/>
        <end position="172"/>
    </location>
</feature>
<feature type="transmembrane region" description="Helical" evidence="1">
    <location>
        <begin position="12"/>
        <end position="34"/>
    </location>
</feature>
<feature type="transmembrane region" description="Helical" evidence="1">
    <location>
        <begin position="83"/>
        <end position="101"/>
    </location>
</feature>
<keyword evidence="1" id="KW-0472">Membrane</keyword>
<evidence type="ECO:0000256" key="1">
    <source>
        <dbReference type="SAM" id="Phobius"/>
    </source>
</evidence>